<dbReference type="Proteomes" id="UP001060085">
    <property type="component" value="Linkage Group LG03"/>
</dbReference>
<dbReference type="EMBL" id="CM044703">
    <property type="protein sequence ID" value="KAI5671983.1"/>
    <property type="molecule type" value="Genomic_DNA"/>
</dbReference>
<name>A0ACC0BHB3_CATRO</name>
<gene>
    <name evidence="1" type="ORF">M9H77_12347</name>
</gene>
<proteinExistence type="predicted"/>
<accession>A0ACC0BHB3</accession>
<keyword evidence="2" id="KW-1185">Reference proteome</keyword>
<evidence type="ECO:0000313" key="2">
    <source>
        <dbReference type="Proteomes" id="UP001060085"/>
    </source>
</evidence>
<sequence length="292" mass="33146">MAIETGQDGSPVLLFYIISNPRRGWDGTGQDKLKSHPHFIHVFLSHPCPTPIKPGKSSSYSGLDGTNPCFWRGFCHPYSGAIHPSRTHPVSHQFRHTMFNYDYVRKVWNQLPLGNKWLGLSVPSFKGLIRSIFLYHDLEVVTLFSTCAWVIWHVQNKLLYERACFSANMIEYQAMLLSEEYKNLYQQLVSLSGEVSLLRLQRIWKPLNLGILKVSTDVSFSHGKIGIFILVRSHLGIPLLAKALPQVGKFSVDYRMGNLLAKVALLSSVPRKWACDIPLDVTRAISLDINNR</sequence>
<reference evidence="2" key="1">
    <citation type="journal article" date="2023" name="Nat. Plants">
        <title>Single-cell RNA sequencing provides a high-resolution roadmap for understanding the multicellular compartmentation of specialized metabolism.</title>
        <authorList>
            <person name="Sun S."/>
            <person name="Shen X."/>
            <person name="Li Y."/>
            <person name="Li Y."/>
            <person name="Wang S."/>
            <person name="Li R."/>
            <person name="Zhang H."/>
            <person name="Shen G."/>
            <person name="Guo B."/>
            <person name="Wei J."/>
            <person name="Xu J."/>
            <person name="St-Pierre B."/>
            <person name="Chen S."/>
            <person name="Sun C."/>
        </authorList>
    </citation>
    <scope>NUCLEOTIDE SEQUENCE [LARGE SCALE GENOMIC DNA]</scope>
</reference>
<protein>
    <submittedName>
        <fullName evidence="1">Uncharacterized protein</fullName>
    </submittedName>
</protein>
<organism evidence="1 2">
    <name type="scientific">Catharanthus roseus</name>
    <name type="common">Madagascar periwinkle</name>
    <name type="synonym">Vinca rosea</name>
    <dbReference type="NCBI Taxonomy" id="4058"/>
    <lineage>
        <taxon>Eukaryota</taxon>
        <taxon>Viridiplantae</taxon>
        <taxon>Streptophyta</taxon>
        <taxon>Embryophyta</taxon>
        <taxon>Tracheophyta</taxon>
        <taxon>Spermatophyta</taxon>
        <taxon>Magnoliopsida</taxon>
        <taxon>eudicotyledons</taxon>
        <taxon>Gunneridae</taxon>
        <taxon>Pentapetalae</taxon>
        <taxon>asterids</taxon>
        <taxon>lamiids</taxon>
        <taxon>Gentianales</taxon>
        <taxon>Apocynaceae</taxon>
        <taxon>Rauvolfioideae</taxon>
        <taxon>Vinceae</taxon>
        <taxon>Catharanthinae</taxon>
        <taxon>Catharanthus</taxon>
    </lineage>
</organism>
<comment type="caution">
    <text evidence="1">The sequence shown here is derived from an EMBL/GenBank/DDBJ whole genome shotgun (WGS) entry which is preliminary data.</text>
</comment>
<evidence type="ECO:0000313" key="1">
    <source>
        <dbReference type="EMBL" id="KAI5671983.1"/>
    </source>
</evidence>